<keyword evidence="9" id="KW-1185">Reference proteome</keyword>
<dbReference type="SMART" id="SM00564">
    <property type="entry name" value="PQQ"/>
    <property type="match status" value="5"/>
</dbReference>
<dbReference type="RefSeq" id="WP_404746225.1">
    <property type="nucleotide sequence ID" value="NZ_JBJDQH010000004.1"/>
</dbReference>
<dbReference type="InterPro" id="IPR011047">
    <property type="entry name" value="Quinoprotein_ADH-like_sf"/>
</dbReference>
<evidence type="ECO:0000313" key="9">
    <source>
        <dbReference type="Proteomes" id="UP001620295"/>
    </source>
</evidence>
<keyword evidence="4 5" id="KW-0067">ATP-binding</keyword>
<dbReference type="Gene3D" id="3.30.200.20">
    <property type="entry name" value="Phosphorylase Kinase, domain 1"/>
    <property type="match status" value="1"/>
</dbReference>
<evidence type="ECO:0000259" key="7">
    <source>
        <dbReference type="PROSITE" id="PS50011"/>
    </source>
</evidence>
<evidence type="ECO:0000256" key="2">
    <source>
        <dbReference type="ARBA" id="ARBA00022741"/>
    </source>
</evidence>
<dbReference type="InterPro" id="IPR017441">
    <property type="entry name" value="Protein_kinase_ATP_BS"/>
</dbReference>
<dbReference type="InterPro" id="IPR015943">
    <property type="entry name" value="WD40/YVTN_repeat-like_dom_sf"/>
</dbReference>
<evidence type="ECO:0000256" key="1">
    <source>
        <dbReference type="ARBA" id="ARBA00022679"/>
    </source>
</evidence>
<dbReference type="SUPFAM" id="SSF50998">
    <property type="entry name" value="Quinoprotein alcohol dehydrogenase-like"/>
    <property type="match status" value="1"/>
</dbReference>
<dbReference type="SUPFAM" id="SSF56112">
    <property type="entry name" value="Protein kinase-like (PK-like)"/>
    <property type="match status" value="1"/>
</dbReference>
<dbReference type="Pfam" id="PF00069">
    <property type="entry name" value="Pkinase"/>
    <property type="match status" value="1"/>
</dbReference>
<dbReference type="PROSITE" id="PS00108">
    <property type="entry name" value="PROTEIN_KINASE_ST"/>
    <property type="match status" value="1"/>
</dbReference>
<sequence>MASPLTHDDPRALGPYRLIARLGAGGMGVVYLGRSSGGRTVALKTMHARTAADTEFRARFRLETDAARVIGGEYGAAVVDADPLADTPWLATEYVLGPPLDEAVALCGPLPERCVRPLGAALCEALGRLHASDVVHRDLKPSNILLTAFGPKVIDFGIARAIGDDRLTRTGRAAGTPAFMSPEQATGGEHTPAGDVFALAGVLVFAATGAGPFGSGQPADLLYRVRYGEPELTAVPDGLRPVLRRCLAKDPARRPGTDELRDRLHDGDGQFADHLPEVLLADIARRCVQAYEIAPRRLSAPAEPPEPAPAPDARPRRPSRRTALALAGGGALALAGAGYAAWSWRSGGGSGPGPDTGPSPTARAANVPPDAAWRRETPEISLREAPQIVGSAVVLLTDDGTLALDARRGTRLWTSDTMDAGYAMTTDGKRLFTLQDWDYGGGLTVTRVDPKTGNPDAAVLRATRWDPFSTTLLTATSDALYAISRDEKADHLDKGWYLLAFDLGSGAERWRQPFARSMPSDSDTAVVASVSGRHLLLVGDGLALEVRDTRSGARLWRRRVPTRMEFPESLQRTARGQLALSPTHVYIGADEIFALRLSDGKISWRFGKGREAGDDFDERERRYGPPTVRGGVVYATEGDRGFVALDGETGELRWAERPTGLAADFHSAPLVGDRYVYGTVDSRRWISAVDLTRHTSAWTFNAPEDGGIGRAAVAHRQARRAIVATGNVVAAIPLE</sequence>
<feature type="region of interest" description="Disordered" evidence="6">
    <location>
        <begin position="298"/>
        <end position="323"/>
    </location>
</feature>
<dbReference type="Gene3D" id="2.130.10.10">
    <property type="entry name" value="YVTN repeat-like/Quinoprotein amine dehydrogenase"/>
    <property type="match status" value="1"/>
</dbReference>
<name>A0ABW8LKY7_9ACTN</name>
<evidence type="ECO:0000256" key="6">
    <source>
        <dbReference type="SAM" id="MobiDB-lite"/>
    </source>
</evidence>
<keyword evidence="3" id="KW-0418">Kinase</keyword>
<feature type="region of interest" description="Disordered" evidence="6">
    <location>
        <begin position="347"/>
        <end position="371"/>
    </location>
</feature>
<gene>
    <name evidence="8" type="ORF">ACI2L5_12230</name>
</gene>
<dbReference type="CDD" id="cd14014">
    <property type="entry name" value="STKc_PknB_like"/>
    <property type="match status" value="1"/>
</dbReference>
<dbReference type="PROSITE" id="PS00107">
    <property type="entry name" value="PROTEIN_KINASE_ATP"/>
    <property type="match status" value="1"/>
</dbReference>
<dbReference type="Proteomes" id="UP001620295">
    <property type="component" value="Unassembled WGS sequence"/>
</dbReference>
<protein>
    <submittedName>
        <fullName evidence="8">PQQ-binding-like beta-propeller repeat protein</fullName>
    </submittedName>
</protein>
<dbReference type="Gene3D" id="1.10.510.10">
    <property type="entry name" value="Transferase(Phosphotransferase) domain 1"/>
    <property type="match status" value="1"/>
</dbReference>
<dbReference type="InterPro" id="IPR008271">
    <property type="entry name" value="Ser/Thr_kinase_AS"/>
</dbReference>
<dbReference type="PANTHER" id="PTHR43289:SF34">
    <property type="entry name" value="SERINE_THREONINE-PROTEIN KINASE YBDM-RELATED"/>
    <property type="match status" value="1"/>
</dbReference>
<feature type="binding site" evidence="5">
    <location>
        <position position="44"/>
    </location>
    <ligand>
        <name>ATP</name>
        <dbReference type="ChEBI" id="CHEBI:30616"/>
    </ligand>
</feature>
<dbReference type="PANTHER" id="PTHR43289">
    <property type="entry name" value="MITOGEN-ACTIVATED PROTEIN KINASE KINASE KINASE 20-RELATED"/>
    <property type="match status" value="1"/>
</dbReference>
<dbReference type="InterPro" id="IPR011009">
    <property type="entry name" value="Kinase-like_dom_sf"/>
</dbReference>
<dbReference type="InterPro" id="IPR002372">
    <property type="entry name" value="PQQ_rpt_dom"/>
</dbReference>
<organism evidence="8 9">
    <name type="scientific">Streptomyces milbemycinicus</name>
    <dbReference type="NCBI Taxonomy" id="476552"/>
    <lineage>
        <taxon>Bacteria</taxon>
        <taxon>Bacillati</taxon>
        <taxon>Actinomycetota</taxon>
        <taxon>Actinomycetes</taxon>
        <taxon>Kitasatosporales</taxon>
        <taxon>Streptomycetaceae</taxon>
        <taxon>Streptomyces</taxon>
    </lineage>
</organism>
<dbReference type="InterPro" id="IPR018391">
    <property type="entry name" value="PQQ_b-propeller_rpt"/>
</dbReference>
<proteinExistence type="predicted"/>
<dbReference type="InterPro" id="IPR000719">
    <property type="entry name" value="Prot_kinase_dom"/>
</dbReference>
<evidence type="ECO:0000313" key="8">
    <source>
        <dbReference type="EMBL" id="MFK4265695.1"/>
    </source>
</evidence>
<accession>A0ABW8LKY7</accession>
<reference evidence="8 9" key="1">
    <citation type="submission" date="2024-11" db="EMBL/GenBank/DDBJ databases">
        <title>The Natural Products Discovery Center: Release of the First 8490 Sequenced Strains for Exploring Actinobacteria Biosynthetic Diversity.</title>
        <authorList>
            <person name="Kalkreuter E."/>
            <person name="Kautsar S.A."/>
            <person name="Yang D."/>
            <person name="Bader C.D."/>
            <person name="Teijaro C.N."/>
            <person name="Fluegel L."/>
            <person name="Davis C.M."/>
            <person name="Simpson J.R."/>
            <person name="Lauterbach L."/>
            <person name="Steele A.D."/>
            <person name="Gui C."/>
            <person name="Meng S."/>
            <person name="Li G."/>
            <person name="Viehrig K."/>
            <person name="Ye F."/>
            <person name="Su P."/>
            <person name="Kiefer A.F."/>
            <person name="Nichols A."/>
            <person name="Cepeda A.J."/>
            <person name="Yan W."/>
            <person name="Fan B."/>
            <person name="Jiang Y."/>
            <person name="Adhikari A."/>
            <person name="Zheng C.-J."/>
            <person name="Schuster L."/>
            <person name="Cowan T.M."/>
            <person name="Smanski M.J."/>
            <person name="Chevrette M.G."/>
            <person name="De Carvalho L.P.S."/>
            <person name="Shen B."/>
        </authorList>
    </citation>
    <scope>NUCLEOTIDE SEQUENCE [LARGE SCALE GENOMIC DNA]</scope>
    <source>
        <strain evidence="8 9">NPDC020863</strain>
    </source>
</reference>
<keyword evidence="1" id="KW-0808">Transferase</keyword>
<dbReference type="EMBL" id="JBJDQH010000004">
    <property type="protein sequence ID" value="MFK4265695.1"/>
    <property type="molecule type" value="Genomic_DNA"/>
</dbReference>
<evidence type="ECO:0000256" key="3">
    <source>
        <dbReference type="ARBA" id="ARBA00022777"/>
    </source>
</evidence>
<feature type="compositionally biased region" description="Pro residues" evidence="6">
    <location>
        <begin position="302"/>
        <end position="312"/>
    </location>
</feature>
<dbReference type="Gene3D" id="2.40.128.630">
    <property type="match status" value="1"/>
</dbReference>
<comment type="caution">
    <text evidence="8">The sequence shown here is derived from an EMBL/GenBank/DDBJ whole genome shotgun (WGS) entry which is preliminary data.</text>
</comment>
<keyword evidence="2 5" id="KW-0547">Nucleotide-binding</keyword>
<dbReference type="Pfam" id="PF13360">
    <property type="entry name" value="PQQ_2"/>
    <property type="match status" value="2"/>
</dbReference>
<dbReference type="SMART" id="SM00220">
    <property type="entry name" value="S_TKc"/>
    <property type="match status" value="1"/>
</dbReference>
<evidence type="ECO:0000256" key="5">
    <source>
        <dbReference type="PROSITE-ProRule" id="PRU10141"/>
    </source>
</evidence>
<evidence type="ECO:0000256" key="4">
    <source>
        <dbReference type="ARBA" id="ARBA00022840"/>
    </source>
</evidence>
<feature type="domain" description="Protein kinase" evidence="7">
    <location>
        <begin position="16"/>
        <end position="268"/>
    </location>
</feature>
<dbReference type="PROSITE" id="PS50011">
    <property type="entry name" value="PROTEIN_KINASE_DOM"/>
    <property type="match status" value="1"/>
</dbReference>